<dbReference type="PRINTS" id="PR00773">
    <property type="entry name" value="GRPEPROTEIN"/>
</dbReference>
<evidence type="ECO:0000256" key="3">
    <source>
        <dbReference type="ARBA" id="ARBA00011738"/>
    </source>
</evidence>
<evidence type="ECO:0000256" key="10">
    <source>
        <dbReference type="HAMAP-Rule" id="MF_01151"/>
    </source>
</evidence>
<dbReference type="EMBL" id="QRBB01000001">
    <property type="protein sequence ID" value="RDS78018.1"/>
    <property type="molecule type" value="Genomic_DNA"/>
</dbReference>
<evidence type="ECO:0000256" key="2">
    <source>
        <dbReference type="ARBA" id="ARBA00009054"/>
    </source>
</evidence>
<dbReference type="OrthoDB" id="9789811at2"/>
<evidence type="ECO:0000256" key="8">
    <source>
        <dbReference type="ARBA" id="ARBA00072274"/>
    </source>
</evidence>
<dbReference type="CDD" id="cd00446">
    <property type="entry name" value="GrpE"/>
    <property type="match status" value="1"/>
</dbReference>
<dbReference type="GO" id="GO:0051087">
    <property type="term" value="F:protein-folding chaperone binding"/>
    <property type="evidence" value="ECO:0007669"/>
    <property type="project" value="InterPro"/>
</dbReference>
<protein>
    <recommendedName>
        <fullName evidence="8 10">Protein GrpE</fullName>
    </recommendedName>
    <alternativeName>
        <fullName evidence="9 10">HSP-70 cofactor</fullName>
    </alternativeName>
</protein>
<dbReference type="GO" id="GO:0005737">
    <property type="term" value="C:cytoplasm"/>
    <property type="evidence" value="ECO:0007669"/>
    <property type="project" value="UniProtKB-SubCell"/>
</dbReference>
<keyword evidence="4 10" id="KW-0963">Cytoplasm</keyword>
<dbReference type="GO" id="GO:0051082">
    <property type="term" value="F:unfolded protein binding"/>
    <property type="evidence" value="ECO:0007669"/>
    <property type="project" value="TreeGrafter"/>
</dbReference>
<evidence type="ECO:0000256" key="13">
    <source>
        <dbReference type="SAM" id="MobiDB-lite"/>
    </source>
</evidence>
<evidence type="ECO:0000256" key="1">
    <source>
        <dbReference type="ARBA" id="ARBA00004496"/>
    </source>
</evidence>
<sequence length="210" mass="23211">MQDNNDPKDEPVRENDALDAEAEKELAGVPEHLRDQGEDDDDDAGESNGGVDQMAEAIASLKEDLEKSHQEVLYARAETQNVRRRLEKDIADTRAYAATGFARDILSVSDNLVRAIESIPEDLREDDKFKGLVAGIEATQRELERVFSQHGVTRVAAKGLPLDPNVHQAMMEIPSDEAEPGTVIQEMQAGYLIRDRLLRPALVGVAKKPD</sequence>
<dbReference type="Gene3D" id="2.30.22.10">
    <property type="entry name" value="Head domain of nucleotide exchange factor GrpE"/>
    <property type="match status" value="1"/>
</dbReference>
<dbReference type="Pfam" id="PF01025">
    <property type="entry name" value="GrpE"/>
    <property type="match status" value="1"/>
</dbReference>
<dbReference type="InterPro" id="IPR009012">
    <property type="entry name" value="GrpE_head"/>
</dbReference>
<dbReference type="InterPro" id="IPR013805">
    <property type="entry name" value="GrpE_CC"/>
</dbReference>
<evidence type="ECO:0000256" key="12">
    <source>
        <dbReference type="RuleBase" id="RU004478"/>
    </source>
</evidence>
<dbReference type="PANTHER" id="PTHR21237:SF23">
    <property type="entry name" value="GRPE PROTEIN HOMOLOG, MITOCHONDRIAL"/>
    <property type="match status" value="1"/>
</dbReference>
<dbReference type="HAMAP" id="MF_01151">
    <property type="entry name" value="GrpE"/>
    <property type="match status" value="1"/>
</dbReference>
<evidence type="ECO:0000313" key="15">
    <source>
        <dbReference type="Proteomes" id="UP000254101"/>
    </source>
</evidence>
<dbReference type="GO" id="GO:0006457">
    <property type="term" value="P:protein folding"/>
    <property type="evidence" value="ECO:0007669"/>
    <property type="project" value="InterPro"/>
</dbReference>
<comment type="subcellular location">
    <subcellularLocation>
        <location evidence="1 10">Cytoplasm</location>
    </subcellularLocation>
</comment>
<dbReference type="SUPFAM" id="SSF58014">
    <property type="entry name" value="Coiled-coil domain of nucleotide exchange factor GrpE"/>
    <property type="match status" value="1"/>
</dbReference>
<evidence type="ECO:0000256" key="7">
    <source>
        <dbReference type="ARBA" id="ARBA00053401"/>
    </source>
</evidence>
<comment type="caution">
    <text evidence="14">The sequence shown here is derived from an EMBL/GenBank/DDBJ whole genome shotgun (WGS) entry which is preliminary data.</text>
</comment>
<evidence type="ECO:0000256" key="4">
    <source>
        <dbReference type="ARBA" id="ARBA00022490"/>
    </source>
</evidence>
<dbReference type="PROSITE" id="PS01071">
    <property type="entry name" value="GRPE"/>
    <property type="match status" value="1"/>
</dbReference>
<name>A0A395LLZ1_9SPHN</name>
<reference evidence="14 15" key="1">
    <citation type="submission" date="2018-07" db="EMBL/GenBank/DDBJ databases">
        <title>Erythrobacter nanhaiensis sp. nov., a novel member of the genus Erythrobacter isolated from the South China Sea.</title>
        <authorList>
            <person name="Chen X."/>
            <person name="Liu J."/>
        </authorList>
    </citation>
    <scope>NUCLEOTIDE SEQUENCE [LARGE SCALE GENOMIC DNA]</scope>
    <source>
        <strain evidence="14 15">S-5</strain>
    </source>
</reference>
<dbReference type="SUPFAM" id="SSF51064">
    <property type="entry name" value="Head domain of nucleotide exchange factor GrpE"/>
    <property type="match status" value="1"/>
</dbReference>
<dbReference type="PANTHER" id="PTHR21237">
    <property type="entry name" value="GRPE PROTEIN"/>
    <property type="match status" value="1"/>
</dbReference>
<evidence type="ECO:0000256" key="6">
    <source>
        <dbReference type="ARBA" id="ARBA00023186"/>
    </source>
</evidence>
<accession>A0A395LLZ1</accession>
<proteinExistence type="inferred from homology"/>
<dbReference type="FunFam" id="2.30.22.10:FF:000001">
    <property type="entry name" value="Protein GrpE"/>
    <property type="match status" value="1"/>
</dbReference>
<evidence type="ECO:0000256" key="5">
    <source>
        <dbReference type="ARBA" id="ARBA00023016"/>
    </source>
</evidence>
<keyword evidence="6 10" id="KW-0143">Chaperone</keyword>
<dbReference type="AlphaFoldDB" id="A0A395LLZ1"/>
<dbReference type="Proteomes" id="UP000254101">
    <property type="component" value="Unassembled WGS sequence"/>
</dbReference>
<comment type="similarity">
    <text evidence="2 10 12">Belongs to the GrpE family.</text>
</comment>
<evidence type="ECO:0000256" key="11">
    <source>
        <dbReference type="RuleBase" id="RU000639"/>
    </source>
</evidence>
<keyword evidence="15" id="KW-1185">Reference proteome</keyword>
<dbReference type="GO" id="GO:0042803">
    <property type="term" value="F:protein homodimerization activity"/>
    <property type="evidence" value="ECO:0007669"/>
    <property type="project" value="InterPro"/>
</dbReference>
<dbReference type="GO" id="GO:0000774">
    <property type="term" value="F:adenyl-nucleotide exchange factor activity"/>
    <property type="evidence" value="ECO:0007669"/>
    <property type="project" value="InterPro"/>
</dbReference>
<dbReference type="InterPro" id="IPR000740">
    <property type="entry name" value="GrpE"/>
</dbReference>
<gene>
    <name evidence="10 14" type="primary">grpE</name>
    <name evidence="14" type="ORF">DL238_10685</name>
</gene>
<feature type="compositionally biased region" description="Basic and acidic residues" evidence="13">
    <location>
        <begin position="1"/>
        <end position="36"/>
    </location>
</feature>
<comment type="subunit">
    <text evidence="3 10">Homodimer.</text>
</comment>
<keyword evidence="5 10" id="KW-0346">Stress response</keyword>
<feature type="region of interest" description="Disordered" evidence="13">
    <location>
        <begin position="1"/>
        <end position="55"/>
    </location>
</feature>
<comment type="function">
    <text evidence="7 10 11">Participates actively in the response to hyperosmotic and heat shock by preventing the aggregation of stress-denatured proteins, in association with DnaK and GrpE. It is the nucleotide exchange factor for DnaK and may function as a thermosensor. Unfolded proteins bind initially to DnaJ; upon interaction with the DnaJ-bound protein, DnaK hydrolyzes its bound ATP, resulting in the formation of a stable complex. GrpE releases ADP from DnaK; ATP binding to DnaK triggers the release of the substrate protein, thus completing the reaction cycle. Several rounds of ATP-dependent interactions between DnaJ, DnaK and GrpE are required for fully efficient folding.</text>
</comment>
<dbReference type="RefSeq" id="WP_115492247.1">
    <property type="nucleotide sequence ID" value="NZ_JACHWW010000001.1"/>
</dbReference>
<evidence type="ECO:0000313" key="14">
    <source>
        <dbReference type="EMBL" id="RDS78018.1"/>
    </source>
</evidence>
<dbReference type="Gene3D" id="3.90.20.20">
    <property type="match status" value="1"/>
</dbReference>
<evidence type="ECO:0000256" key="9">
    <source>
        <dbReference type="ARBA" id="ARBA00076414"/>
    </source>
</evidence>
<organism evidence="14 15">
    <name type="scientific">Alteriqipengyuania lutimaris</name>
    <dbReference type="NCBI Taxonomy" id="1538146"/>
    <lineage>
        <taxon>Bacteria</taxon>
        <taxon>Pseudomonadati</taxon>
        <taxon>Pseudomonadota</taxon>
        <taxon>Alphaproteobacteria</taxon>
        <taxon>Sphingomonadales</taxon>
        <taxon>Erythrobacteraceae</taxon>
        <taxon>Alteriqipengyuania</taxon>
    </lineage>
</organism>